<dbReference type="Proteomes" id="UP000054537">
    <property type="component" value="Unassembled WGS sequence"/>
</dbReference>
<dbReference type="SUPFAM" id="SSF55298">
    <property type="entry name" value="YjgF-like"/>
    <property type="match status" value="1"/>
</dbReference>
<dbReference type="AlphaFoldDB" id="A0A0A6UKT3"/>
<dbReference type="RefSeq" id="WP_043528537.1">
    <property type="nucleotide sequence ID" value="NZ_BAABKU010000002.1"/>
</dbReference>
<gene>
    <name evidence="1" type="ORF">MB27_25930</name>
</gene>
<dbReference type="STRING" id="1869.MB27_25930"/>
<dbReference type="PANTHER" id="PTHR11803:SF39">
    <property type="entry name" value="2-IMINOBUTANOATE_2-IMINOPROPANOATE DEAMINASE"/>
    <property type="match status" value="1"/>
</dbReference>
<dbReference type="CDD" id="cd00448">
    <property type="entry name" value="YjgF_YER057c_UK114_family"/>
    <property type="match status" value="1"/>
</dbReference>
<dbReference type="InterPro" id="IPR006175">
    <property type="entry name" value="YjgF/YER057c/UK114"/>
</dbReference>
<reference evidence="1 2" key="1">
    <citation type="submission" date="2014-10" db="EMBL/GenBank/DDBJ databases">
        <title>Draft genome sequence of Actinoplanes utahensis NRRL 12052.</title>
        <authorList>
            <person name="Velasco-Bucheli B."/>
            <person name="del Cerro C."/>
            <person name="Hormigo D."/>
            <person name="Garcia J.L."/>
            <person name="Acebal C."/>
            <person name="Arroyo M."/>
            <person name="de la Mata I."/>
        </authorList>
    </citation>
    <scope>NUCLEOTIDE SEQUENCE [LARGE SCALE GENOMIC DNA]</scope>
    <source>
        <strain evidence="1 2">NRRL 12052</strain>
    </source>
</reference>
<comment type="caution">
    <text evidence="1">The sequence shown here is derived from an EMBL/GenBank/DDBJ whole genome shotgun (WGS) entry which is preliminary data.</text>
</comment>
<dbReference type="OrthoDB" id="8684161at2"/>
<keyword evidence="2" id="KW-1185">Reference proteome</keyword>
<dbReference type="PANTHER" id="PTHR11803">
    <property type="entry name" value="2-IMINOBUTANOATE/2-IMINOPROPANOATE DEAMINASE RIDA"/>
    <property type="match status" value="1"/>
</dbReference>
<evidence type="ECO:0000313" key="2">
    <source>
        <dbReference type="Proteomes" id="UP000054537"/>
    </source>
</evidence>
<dbReference type="Gene3D" id="3.30.1330.40">
    <property type="entry name" value="RutC-like"/>
    <property type="match status" value="1"/>
</dbReference>
<proteinExistence type="predicted"/>
<name>A0A0A6UKT3_ACTUT</name>
<dbReference type="eggNOG" id="COG0251">
    <property type="taxonomic scope" value="Bacteria"/>
</dbReference>
<dbReference type="GO" id="GO:0019239">
    <property type="term" value="F:deaminase activity"/>
    <property type="evidence" value="ECO:0007669"/>
    <property type="project" value="TreeGrafter"/>
</dbReference>
<dbReference type="InterPro" id="IPR035959">
    <property type="entry name" value="RutC-like_sf"/>
</dbReference>
<sequence length="126" mass="13278">MPKRAVMTDKAAPPGGPYSHAVVAGDTIYLAGAVPALPDGTWVTGGFAEQAHAAFRNLAAVAEAAGSSLDDAVKIGVYLRDFDDFPAMNEIYREYIKGEHLPVRTTIPVALVGFDIEIDAVLYTGA</sequence>
<protein>
    <submittedName>
        <fullName evidence="1">Endoribonuclease L-PSP</fullName>
    </submittedName>
</protein>
<dbReference type="Pfam" id="PF01042">
    <property type="entry name" value="Ribonuc_L-PSP"/>
    <property type="match status" value="1"/>
</dbReference>
<organism evidence="1 2">
    <name type="scientific">Actinoplanes utahensis</name>
    <dbReference type="NCBI Taxonomy" id="1869"/>
    <lineage>
        <taxon>Bacteria</taxon>
        <taxon>Bacillati</taxon>
        <taxon>Actinomycetota</taxon>
        <taxon>Actinomycetes</taxon>
        <taxon>Micromonosporales</taxon>
        <taxon>Micromonosporaceae</taxon>
        <taxon>Actinoplanes</taxon>
    </lineage>
</organism>
<accession>A0A0A6UKT3</accession>
<dbReference type="GO" id="GO:0005829">
    <property type="term" value="C:cytosol"/>
    <property type="evidence" value="ECO:0007669"/>
    <property type="project" value="TreeGrafter"/>
</dbReference>
<evidence type="ECO:0000313" key="1">
    <source>
        <dbReference type="EMBL" id="KHD74914.1"/>
    </source>
</evidence>
<dbReference type="EMBL" id="JRTT01000034">
    <property type="protein sequence ID" value="KHD74914.1"/>
    <property type="molecule type" value="Genomic_DNA"/>
</dbReference>